<name>A0AAV9DAJ6_ACOCL</name>
<dbReference type="EMBL" id="JAUJYO010000014">
    <property type="protein sequence ID" value="KAK1297911.1"/>
    <property type="molecule type" value="Genomic_DNA"/>
</dbReference>
<comment type="caution">
    <text evidence="1">The sequence shown here is derived from an EMBL/GenBank/DDBJ whole genome shotgun (WGS) entry which is preliminary data.</text>
</comment>
<gene>
    <name evidence="1" type="ORF">QJS10_CPB14g00455</name>
</gene>
<evidence type="ECO:0000313" key="2">
    <source>
        <dbReference type="Proteomes" id="UP001180020"/>
    </source>
</evidence>
<keyword evidence="2" id="KW-1185">Reference proteome</keyword>
<evidence type="ECO:0008006" key="3">
    <source>
        <dbReference type="Google" id="ProtNLM"/>
    </source>
</evidence>
<protein>
    <recommendedName>
        <fullName evidence="3">Protein-serine/threonine phosphatase</fullName>
    </recommendedName>
</protein>
<reference evidence="1" key="1">
    <citation type="journal article" date="2023" name="Nat. Commun.">
        <title>Diploid and tetraploid genomes of Acorus and the evolution of monocots.</title>
        <authorList>
            <person name="Ma L."/>
            <person name="Liu K.W."/>
            <person name="Li Z."/>
            <person name="Hsiao Y.Y."/>
            <person name="Qi Y."/>
            <person name="Fu T."/>
            <person name="Tang G.D."/>
            <person name="Zhang D."/>
            <person name="Sun W.H."/>
            <person name="Liu D.K."/>
            <person name="Li Y."/>
            <person name="Chen G.Z."/>
            <person name="Liu X.D."/>
            <person name="Liao X.Y."/>
            <person name="Jiang Y.T."/>
            <person name="Yu X."/>
            <person name="Hao Y."/>
            <person name="Huang J."/>
            <person name="Zhao X.W."/>
            <person name="Ke S."/>
            <person name="Chen Y.Y."/>
            <person name="Wu W.L."/>
            <person name="Hsu J.L."/>
            <person name="Lin Y.F."/>
            <person name="Huang M.D."/>
            <person name="Li C.Y."/>
            <person name="Huang L."/>
            <person name="Wang Z.W."/>
            <person name="Zhao X."/>
            <person name="Zhong W.Y."/>
            <person name="Peng D.H."/>
            <person name="Ahmad S."/>
            <person name="Lan S."/>
            <person name="Zhang J.S."/>
            <person name="Tsai W.C."/>
            <person name="Van de Peer Y."/>
            <person name="Liu Z.J."/>
        </authorList>
    </citation>
    <scope>NUCLEOTIDE SEQUENCE</scope>
    <source>
        <strain evidence="1">CP</strain>
    </source>
</reference>
<proteinExistence type="predicted"/>
<dbReference type="AlphaFoldDB" id="A0AAV9DAJ6"/>
<organism evidence="1 2">
    <name type="scientific">Acorus calamus</name>
    <name type="common">Sweet flag</name>
    <dbReference type="NCBI Taxonomy" id="4465"/>
    <lineage>
        <taxon>Eukaryota</taxon>
        <taxon>Viridiplantae</taxon>
        <taxon>Streptophyta</taxon>
        <taxon>Embryophyta</taxon>
        <taxon>Tracheophyta</taxon>
        <taxon>Spermatophyta</taxon>
        <taxon>Magnoliopsida</taxon>
        <taxon>Liliopsida</taxon>
        <taxon>Acoraceae</taxon>
        <taxon>Acorus</taxon>
    </lineage>
</organism>
<sequence>MRDERMERPRVDYGLCEKVEEGRGLPPHQDRLSEGPRKPLHLLLVFAIFDGHNGSAAAIFTKESVGSRDRFDPSSLGREQWLRALPRALVAGSSRRIWSFREVV</sequence>
<accession>A0AAV9DAJ6</accession>
<evidence type="ECO:0000313" key="1">
    <source>
        <dbReference type="EMBL" id="KAK1297911.1"/>
    </source>
</evidence>
<dbReference type="Proteomes" id="UP001180020">
    <property type="component" value="Unassembled WGS sequence"/>
</dbReference>
<reference evidence="1" key="2">
    <citation type="submission" date="2023-06" db="EMBL/GenBank/DDBJ databases">
        <authorList>
            <person name="Ma L."/>
            <person name="Liu K.-W."/>
            <person name="Li Z."/>
            <person name="Hsiao Y.-Y."/>
            <person name="Qi Y."/>
            <person name="Fu T."/>
            <person name="Tang G."/>
            <person name="Zhang D."/>
            <person name="Sun W.-H."/>
            <person name="Liu D.-K."/>
            <person name="Li Y."/>
            <person name="Chen G.-Z."/>
            <person name="Liu X.-D."/>
            <person name="Liao X.-Y."/>
            <person name="Jiang Y.-T."/>
            <person name="Yu X."/>
            <person name="Hao Y."/>
            <person name="Huang J."/>
            <person name="Zhao X.-W."/>
            <person name="Ke S."/>
            <person name="Chen Y.-Y."/>
            <person name="Wu W.-L."/>
            <person name="Hsu J.-L."/>
            <person name="Lin Y.-F."/>
            <person name="Huang M.-D."/>
            <person name="Li C.-Y."/>
            <person name="Huang L."/>
            <person name="Wang Z.-W."/>
            <person name="Zhao X."/>
            <person name="Zhong W.-Y."/>
            <person name="Peng D.-H."/>
            <person name="Ahmad S."/>
            <person name="Lan S."/>
            <person name="Zhang J.-S."/>
            <person name="Tsai W.-C."/>
            <person name="Van De Peer Y."/>
            <person name="Liu Z.-J."/>
        </authorList>
    </citation>
    <scope>NUCLEOTIDE SEQUENCE</scope>
    <source>
        <strain evidence="1">CP</strain>
        <tissue evidence="1">Leaves</tissue>
    </source>
</reference>